<dbReference type="RefSeq" id="XP_029318543.1">
    <property type="nucleotide sequence ID" value="XM_029462683.1"/>
</dbReference>
<dbReference type="GeneID" id="115028824"/>
<protein>
    <submittedName>
        <fullName evidence="3 4">Uncharacterized protein LOC115028824 isoform X1</fullName>
    </submittedName>
</protein>
<dbReference type="Proteomes" id="UP000504630">
    <property type="component" value="Chromosome 24"/>
</dbReference>
<feature type="region of interest" description="Disordered" evidence="1">
    <location>
        <begin position="337"/>
        <end position="385"/>
    </location>
</feature>
<evidence type="ECO:0000313" key="4">
    <source>
        <dbReference type="RefSeq" id="XP_029318544.1"/>
    </source>
</evidence>
<dbReference type="KEGG" id="cgob:115028824"/>
<evidence type="ECO:0000313" key="5">
    <source>
        <dbReference type="RefSeq" id="XP_029318545.1"/>
    </source>
</evidence>
<evidence type="ECO:0000313" key="2">
    <source>
        <dbReference type="Proteomes" id="UP000504630"/>
    </source>
</evidence>
<keyword evidence="2" id="KW-1185">Reference proteome</keyword>
<feature type="compositionally biased region" description="Basic and acidic residues" evidence="1">
    <location>
        <begin position="337"/>
        <end position="352"/>
    </location>
</feature>
<evidence type="ECO:0000313" key="3">
    <source>
        <dbReference type="RefSeq" id="XP_029318543.1"/>
    </source>
</evidence>
<dbReference type="OrthoDB" id="8719329at2759"/>
<evidence type="ECO:0000256" key="1">
    <source>
        <dbReference type="SAM" id="MobiDB-lite"/>
    </source>
</evidence>
<gene>
    <name evidence="3 4 5" type="primary">LOC115028824</name>
</gene>
<reference evidence="3 4" key="1">
    <citation type="submission" date="2025-04" db="UniProtKB">
        <authorList>
            <consortium name="RefSeq"/>
        </authorList>
    </citation>
    <scope>IDENTIFICATION</scope>
</reference>
<dbReference type="RefSeq" id="XP_029318544.1">
    <property type="nucleotide sequence ID" value="XM_029462684.1"/>
</dbReference>
<organism evidence="2 3">
    <name type="scientific">Cottoperca gobio</name>
    <name type="common">Frogmouth</name>
    <name type="synonym">Aphritis gobio</name>
    <dbReference type="NCBI Taxonomy" id="56716"/>
    <lineage>
        <taxon>Eukaryota</taxon>
        <taxon>Metazoa</taxon>
        <taxon>Chordata</taxon>
        <taxon>Craniata</taxon>
        <taxon>Vertebrata</taxon>
        <taxon>Euteleostomi</taxon>
        <taxon>Actinopterygii</taxon>
        <taxon>Neopterygii</taxon>
        <taxon>Teleostei</taxon>
        <taxon>Neoteleostei</taxon>
        <taxon>Acanthomorphata</taxon>
        <taxon>Eupercaria</taxon>
        <taxon>Perciformes</taxon>
        <taxon>Notothenioidei</taxon>
        <taxon>Bovichtidae</taxon>
        <taxon>Cottoperca</taxon>
    </lineage>
</organism>
<proteinExistence type="predicted"/>
<dbReference type="RefSeq" id="XP_029318545.1">
    <property type="nucleotide sequence ID" value="XM_029462685.1"/>
</dbReference>
<accession>A0A6J2S5K2</accession>
<sequence>MDASKVWQWRIMRVKTYLRRPNPFYHSNSIGLDFNVASNTQKKLDIQLVTNGVILEICDFARKVNKSRRHFITEILENNFDLASENEQQRIDFNARIVHKVNDLIKKPPKDKNEVFTLFDTSCTPECNNGLNMASTKRKTKGFLVEMDDTDDSENEDTFQCSQATSKEHIKTESPLVEIEEVHVVDRQHEDELKGSETQSAEARREAVLPLLFPCCEEIGLSLDVGSKQSLDPGLLTKGVMLELVHFTRILTASYSPIVLGVLEHNFELDVSSRQAKSRVWFKISHLLKRRKRFLTTGSKMTPEFKNERFSFQTNPFKRTTGSPLSNVEGPQYQLKEVTKRRQSDLKSKQEKTALSTTGERGNKRCRREQSKEMETNTLSPNTMYTGQITKEDHCYTCPLGESDLDSDTGNKCDMEQEEMRAEINYTCPLGESDLDSDAGNKCDMEQEEMRAEINYTCPLGESDLDSDTGNTCDMEQEEMGTENNMWKLRANCVKQILSSLNKELGPSKEFCIEFNVGFGPKQNISIDSLPNYLLEVAKFALAMNSSRQDFITEILEYNFDICLQSKWQKNIFTSEILNRVRKLRRCEGAVKISKEVSELPGPMPSINMMNHTVDSVKHELSRILRMEGCDVAPVCPPHSHAETTEHISAKSVDHYPFCEEIGLKLHVNKHQQNKKLDIDKLTNGAMNEVTNFAEKLCGTFEQICLDILGHNFNLDLKSGDSDLARSIVGQIYAVLVQQNLATCASKGVKITGKEFSTMIKLDCQNNPNSDICDVGSSQAAIIDQDVGSSADTKHQNELNLKLWRFRANRIEQILSVPHKEHCPLYSYTRCKKLGINFNVGSGEKQKLDPKSLTNGIMVELNTFATALSCQKHVITEILDYNFHLDFGNEVYRSAFAQQIRDKVEASHANKKYSIPRMKMLLNLLDMTCIQERKTHCLKCYQDRSHKLCQEEADPGHMHHLRPHTMADTVSADSNCTAPKPAKHPSSNFSGAEKTIMHSYPRCKKIGLNLCMDKDQPKDKLDTHVLTHRIMNEVASFAEILCGTKNKIINDIIEHNFNICMQGRELNPSLSFQKVAAQSDCSPAWLSEVYVIQRYSHKQPGYLGTVKREAAMQRSEGVETIKKRKLALQTKKERATLSRHKISVVKSKKNPQSKGNCLPICTDIGLDLDMTSKTGEKEKLDLKLLTRAVCDMEQEEMGTVNYYTCPPDSDKFSNSGDTGIQDNFQNTKSCSLSSVIPRESESTCLDIRAPFLTTNDISPSLPNVNPPLENQPGERVLCGGEEQTQTPSNALNECEMEEEEMGTEDMWKVARYSFKTNPLCKRVGSIQQVQVVWP</sequence>
<feature type="compositionally biased region" description="Polar residues" evidence="1">
    <location>
        <begin position="376"/>
        <end position="385"/>
    </location>
</feature>
<name>A0A6J2S5K2_COTGO</name>